<protein>
    <submittedName>
        <fullName evidence="2">Uncharacterized protein</fullName>
    </submittedName>
</protein>
<keyword evidence="3" id="KW-1185">Reference proteome</keyword>
<dbReference type="Proteomes" id="UP000708208">
    <property type="component" value="Unassembled WGS sequence"/>
</dbReference>
<keyword evidence="1" id="KW-0472">Membrane</keyword>
<name>A0A8J2NWR0_9HEXA</name>
<organism evidence="2 3">
    <name type="scientific">Allacma fusca</name>
    <dbReference type="NCBI Taxonomy" id="39272"/>
    <lineage>
        <taxon>Eukaryota</taxon>
        <taxon>Metazoa</taxon>
        <taxon>Ecdysozoa</taxon>
        <taxon>Arthropoda</taxon>
        <taxon>Hexapoda</taxon>
        <taxon>Collembola</taxon>
        <taxon>Symphypleona</taxon>
        <taxon>Sminthuridae</taxon>
        <taxon>Allacma</taxon>
    </lineage>
</organism>
<feature type="transmembrane region" description="Helical" evidence="1">
    <location>
        <begin position="889"/>
        <end position="910"/>
    </location>
</feature>
<keyword evidence="1" id="KW-1133">Transmembrane helix</keyword>
<sequence length="911" mass="104115">MDSPSTSNFRRPRRQSAQKAIEKMHLWTKRVRTAITCEKYDDAKVIKGNNIKTASRRVIQRKSAIKRERGDLHQIATEVEIECDMANSESMSQTEDEKKENIQNENVDKKSALSMEILHFDGIDEEVIVAINEPVKSTPQPTDTTHMSPKLATYMAKGINPDITEMRNSNETLASTMKEIYVIKDGVKTSTPLWGEIYDRLVDFNFGNVSDGIGGYSQDVFEELGLNQCDTQQTVIENDVDCEDTVICIDEEQENITAEINDNLQDEEICTASNELELSNLHDDWTRQIAVMIATLSGQYQLAQAAQDFIIKTIQKLPPTDNKIINRSTYTLRNEKARKTYYEQTMNYVPAEERVLNLTYRRKGKQFVKHKNTFMMVPLEKSLRRMLLSGDVRKSVTNSTPVVTESGKTLYVLELSLSFDEIQISSPIGQAKAKHKLMVCYFDLLNCPDFVRSKLDFKMLVFVVESKLLQKSTTSLRRVLSNVINTVNNSVNGIQLITTQTEILFRVVIKQYPADNLAAHQIFGMKTGFSSMLRPCRLCYITREDMKTCFNPRKFNLRTNESYEEELQQKHEADIRGLTIKGHPFIFRSPLTDIIGFDIEQLIFDPFHVILCGGVLCKAIIRLLKHVVIEMQLITLADLNEIIRTWKYPPKTGSDRPPTLPVDFFRGDVHLNMKGSSTYVLAQELPFMLYNILPEDDVELLLFCECLQLSQFILHGIEANLQSVLELEQHTQTYLYRRMIICGVDDFTPKLHYFCHLCIQMRKFGVLRKQSTVRFEGQYRTIAKKNYSNFKNLAKSVAEYVQNRSMVSFENISWQEIEAGCFGSDLIGTNEYYLIQSDYKQLLNNCCDINSREALKSVTIKGNIITKGDVIEVTSTLEYFPQFGKVDGIGPVLILGITVAVLIGVSIRAYS</sequence>
<keyword evidence="1" id="KW-0812">Transmembrane</keyword>
<accession>A0A8J2NWR0</accession>
<evidence type="ECO:0000313" key="3">
    <source>
        <dbReference type="Proteomes" id="UP000708208"/>
    </source>
</evidence>
<evidence type="ECO:0000256" key="1">
    <source>
        <dbReference type="SAM" id="Phobius"/>
    </source>
</evidence>
<reference evidence="2" key="1">
    <citation type="submission" date="2021-06" db="EMBL/GenBank/DDBJ databases">
        <authorList>
            <person name="Hodson N. C."/>
            <person name="Mongue J. A."/>
            <person name="Jaron S. K."/>
        </authorList>
    </citation>
    <scope>NUCLEOTIDE SEQUENCE</scope>
</reference>
<dbReference type="EMBL" id="CAJVCH010045562">
    <property type="protein sequence ID" value="CAG7717405.1"/>
    <property type="molecule type" value="Genomic_DNA"/>
</dbReference>
<proteinExistence type="predicted"/>
<comment type="caution">
    <text evidence="2">The sequence shown here is derived from an EMBL/GenBank/DDBJ whole genome shotgun (WGS) entry which is preliminary data.</text>
</comment>
<evidence type="ECO:0000313" key="2">
    <source>
        <dbReference type="EMBL" id="CAG7717405.1"/>
    </source>
</evidence>
<dbReference type="AlphaFoldDB" id="A0A8J2NWR0"/>
<gene>
    <name evidence="2" type="ORF">AFUS01_LOCUS6864</name>
</gene>
<dbReference type="OrthoDB" id="7961282at2759"/>